<dbReference type="InterPro" id="IPR003737">
    <property type="entry name" value="GlcNAc_PI_deacetylase-related"/>
</dbReference>
<dbReference type="InterPro" id="IPR024078">
    <property type="entry name" value="LmbE-like_dom_sf"/>
</dbReference>
<accession>A0ABW6ASS5</accession>
<organism evidence="1 2">
    <name type="scientific">Spirosoma flavum</name>
    <dbReference type="NCBI Taxonomy" id="2048557"/>
    <lineage>
        <taxon>Bacteria</taxon>
        <taxon>Pseudomonadati</taxon>
        <taxon>Bacteroidota</taxon>
        <taxon>Cytophagia</taxon>
        <taxon>Cytophagales</taxon>
        <taxon>Cytophagaceae</taxon>
        <taxon>Spirosoma</taxon>
    </lineage>
</organism>
<keyword evidence="2" id="KW-1185">Reference proteome</keyword>
<dbReference type="CDD" id="cd03143">
    <property type="entry name" value="A4_beta-galactosidase_middle_domain"/>
    <property type="match status" value="1"/>
</dbReference>
<dbReference type="PANTHER" id="PTHR12993:SF11">
    <property type="entry name" value="N-ACETYLGLUCOSAMINYL-PHOSPHATIDYLINOSITOL DE-N-ACETYLASE"/>
    <property type="match status" value="1"/>
</dbReference>
<dbReference type="Proteomes" id="UP001597512">
    <property type="component" value="Unassembled WGS sequence"/>
</dbReference>
<evidence type="ECO:0000313" key="2">
    <source>
        <dbReference type="Proteomes" id="UP001597512"/>
    </source>
</evidence>
<protein>
    <submittedName>
        <fullName evidence="1">PIG-L family deacetylase</fullName>
    </submittedName>
</protein>
<dbReference type="InterPro" id="IPR029062">
    <property type="entry name" value="Class_I_gatase-like"/>
</dbReference>
<dbReference type="EMBL" id="JBHUOM010000023">
    <property type="protein sequence ID" value="MFD2936985.1"/>
    <property type="molecule type" value="Genomic_DNA"/>
</dbReference>
<dbReference type="Pfam" id="PF02585">
    <property type="entry name" value="PIG-L"/>
    <property type="match status" value="1"/>
</dbReference>
<reference evidence="2" key="1">
    <citation type="journal article" date="2019" name="Int. J. Syst. Evol. Microbiol.">
        <title>The Global Catalogue of Microorganisms (GCM) 10K type strain sequencing project: providing services to taxonomists for standard genome sequencing and annotation.</title>
        <authorList>
            <consortium name="The Broad Institute Genomics Platform"/>
            <consortium name="The Broad Institute Genome Sequencing Center for Infectious Disease"/>
            <person name="Wu L."/>
            <person name="Ma J."/>
        </authorList>
    </citation>
    <scope>NUCLEOTIDE SEQUENCE [LARGE SCALE GENOMIC DNA]</scope>
    <source>
        <strain evidence="2">KCTC 52490</strain>
    </source>
</reference>
<dbReference type="SUPFAM" id="SSF52317">
    <property type="entry name" value="Class I glutamine amidotransferase-like"/>
    <property type="match status" value="1"/>
</dbReference>
<comment type="caution">
    <text evidence="1">The sequence shown here is derived from an EMBL/GenBank/DDBJ whole genome shotgun (WGS) entry which is preliminary data.</text>
</comment>
<dbReference type="Gene3D" id="3.40.50.10320">
    <property type="entry name" value="LmbE-like"/>
    <property type="match status" value="1"/>
</dbReference>
<dbReference type="RefSeq" id="WP_381506337.1">
    <property type="nucleotide sequence ID" value="NZ_JBHUOM010000023.1"/>
</dbReference>
<proteinExistence type="predicted"/>
<dbReference type="SUPFAM" id="SSF102588">
    <property type="entry name" value="LmbE-like"/>
    <property type="match status" value="1"/>
</dbReference>
<name>A0ABW6ASS5_9BACT</name>
<gene>
    <name evidence="1" type="ORF">ACFS25_24600</name>
</gene>
<sequence>MSLKKLLPVPLLICLLFQVSFAQVPYGSIKPAPSGEILSNIKKLNILGSVLYIAAHPDDENTLLLAYLAKDRLVRTGYLSLTRGDGGQNLIGPEQGENIGVIRTQELLAARRIDGPDQFFSRAYDFGFSKSTDEAVRTWGQDKVLADVVWTIRKYQPDVIMTRFPPDARAGHGHHSASGYLAEEAFKISNDPTKFPEQLAYVKPWQARRIMWNVFVPGAFLSSKKPEEAGNLIGIETGLFNPLLGRSYGEIASESRSQHKSQGFGVAPNRGARIDYLLLKGGDPVQKDPLEGVDITWKRVINSDAVQTQVSQLITGFKPDQPAASVPALVNLYGAIGKLDTTNIYVKAKRQEVEMLIRQCLGLWFETNPVDYAATPGETIKLSTNIVSRADAPIKLLTVRYSTGKDTTLNIDLKPNDVVLWPTMVTIPKNAKISQPYWLEKPIDKGLFQVDNQKLIGLPENPPALTASYTFEVSGQRFTFSRPVVYRSTDPVDGETYRPFIIQPDVTANLTERVFIFNDNAPKMTEVVLKAGRANVSGTVRMDVPTGWQIEPASQPFDLKTKGDEQRLSFRLTPLEKAQNGKLQAVMTTQNGTFTTGLRFIAYKHIPTQTLFPPAEAKLVKLDVKVTAKNIGYIAGAGDEVPAALQQMGCRVTFLSPTELTGNLSVYDAIVVGVRAYNTNSSLARYQPKLMDYVKNGGTMVVQYVTPNSSFLRNEAPLPQLGPYPFTVVNERVTEEDAPMTFVNPKHSLLNYPNKITEADFSGWIQERGIYFARDWDKAYETIFSSHDQNEAAKEGSLIYAKYGKGQFMYTGLVFFRELPAGVPGAYRLFANLISAGK</sequence>
<evidence type="ECO:0000313" key="1">
    <source>
        <dbReference type="EMBL" id="MFD2936985.1"/>
    </source>
</evidence>
<dbReference type="PANTHER" id="PTHR12993">
    <property type="entry name" value="N-ACETYLGLUCOSAMINYL-PHOSPHATIDYLINOSITOL DE-N-ACETYLASE-RELATED"/>
    <property type="match status" value="1"/>
</dbReference>